<gene>
    <name evidence="1" type="ORF">PV09_06547</name>
</gene>
<dbReference type="VEuPathDB" id="FungiDB:PV09_06547"/>
<dbReference type="OrthoDB" id="6250593at2759"/>
<dbReference type="AlphaFoldDB" id="A0A0D2A687"/>
<keyword evidence="2" id="KW-1185">Reference proteome</keyword>
<dbReference type="GeneID" id="27314520"/>
<organism evidence="1 2">
    <name type="scientific">Verruconis gallopava</name>
    <dbReference type="NCBI Taxonomy" id="253628"/>
    <lineage>
        <taxon>Eukaryota</taxon>
        <taxon>Fungi</taxon>
        <taxon>Dikarya</taxon>
        <taxon>Ascomycota</taxon>
        <taxon>Pezizomycotina</taxon>
        <taxon>Dothideomycetes</taxon>
        <taxon>Pleosporomycetidae</taxon>
        <taxon>Venturiales</taxon>
        <taxon>Sympoventuriaceae</taxon>
        <taxon>Verruconis</taxon>
    </lineage>
</organism>
<accession>A0A0D2A687</accession>
<dbReference type="STRING" id="253628.A0A0D2A687"/>
<dbReference type="HOGENOM" id="CLU_2096502_0_0_1"/>
<evidence type="ECO:0000313" key="2">
    <source>
        <dbReference type="Proteomes" id="UP000053259"/>
    </source>
</evidence>
<dbReference type="InParanoid" id="A0A0D2A687"/>
<dbReference type="Proteomes" id="UP000053259">
    <property type="component" value="Unassembled WGS sequence"/>
</dbReference>
<proteinExistence type="predicted"/>
<reference evidence="1 2" key="1">
    <citation type="submission" date="2015-01" db="EMBL/GenBank/DDBJ databases">
        <title>The Genome Sequence of Ochroconis gallopava CBS43764.</title>
        <authorList>
            <consortium name="The Broad Institute Genomics Platform"/>
            <person name="Cuomo C."/>
            <person name="de Hoog S."/>
            <person name="Gorbushina A."/>
            <person name="Stielow B."/>
            <person name="Teixiera M."/>
            <person name="Abouelleil A."/>
            <person name="Chapman S.B."/>
            <person name="Priest M."/>
            <person name="Young S.K."/>
            <person name="Wortman J."/>
            <person name="Nusbaum C."/>
            <person name="Birren B."/>
        </authorList>
    </citation>
    <scope>NUCLEOTIDE SEQUENCE [LARGE SCALE GENOMIC DNA]</scope>
    <source>
        <strain evidence="1 2">CBS 43764</strain>
    </source>
</reference>
<protein>
    <submittedName>
        <fullName evidence="1">Uncharacterized protein</fullName>
    </submittedName>
</protein>
<dbReference type="EMBL" id="KN847551">
    <property type="protein sequence ID" value="KIW02045.1"/>
    <property type="molecule type" value="Genomic_DNA"/>
</dbReference>
<evidence type="ECO:0000313" key="1">
    <source>
        <dbReference type="EMBL" id="KIW02045.1"/>
    </source>
</evidence>
<name>A0A0D2A687_9PEZI</name>
<dbReference type="RefSeq" id="XP_016211914.1">
    <property type="nucleotide sequence ID" value="XM_016360202.1"/>
</dbReference>
<sequence>MPDSAQINRSISTVRTELEYLRDTGVLLQQQFDSIMAQLPQNGQQSSYVDPRYGGPQWAPPAQIFNQVSAAAQNPQSPANPDHPKHHEWAKGMASKFGNAMMWGAGATFGGDIVNDVMQHI</sequence>